<proteinExistence type="predicted"/>
<protein>
    <submittedName>
        <fullName evidence="1">Uncharacterized protein</fullName>
    </submittedName>
</protein>
<gene>
    <name evidence="1" type="primary">ORF35705</name>
</gene>
<name>A0A0B6YTY4_9EUPU</name>
<organism evidence="1">
    <name type="scientific">Arion vulgaris</name>
    <dbReference type="NCBI Taxonomy" id="1028688"/>
    <lineage>
        <taxon>Eukaryota</taxon>
        <taxon>Metazoa</taxon>
        <taxon>Spiralia</taxon>
        <taxon>Lophotrochozoa</taxon>
        <taxon>Mollusca</taxon>
        <taxon>Gastropoda</taxon>
        <taxon>Heterobranchia</taxon>
        <taxon>Euthyneura</taxon>
        <taxon>Panpulmonata</taxon>
        <taxon>Eupulmonata</taxon>
        <taxon>Stylommatophora</taxon>
        <taxon>Helicina</taxon>
        <taxon>Arionoidea</taxon>
        <taxon>Arionidae</taxon>
        <taxon>Arion</taxon>
    </lineage>
</organism>
<evidence type="ECO:0000313" key="1">
    <source>
        <dbReference type="EMBL" id="CEK59256.1"/>
    </source>
</evidence>
<dbReference type="AlphaFoldDB" id="A0A0B6YTY4"/>
<sequence length="67" mass="7741">DSLAGHATVSVLPADTDREQLDLFLLYVCVLSLQCMVQRIHQLTWSGVNMANNKRWEHLVNNIRLRH</sequence>
<dbReference type="EMBL" id="HACG01012391">
    <property type="protein sequence ID" value="CEK59256.1"/>
    <property type="molecule type" value="Transcribed_RNA"/>
</dbReference>
<accession>A0A0B6YTY4</accession>
<reference evidence="1" key="1">
    <citation type="submission" date="2014-12" db="EMBL/GenBank/DDBJ databases">
        <title>Insight into the proteome of Arion vulgaris.</title>
        <authorList>
            <person name="Aradska J."/>
            <person name="Bulat T."/>
            <person name="Smidak R."/>
            <person name="Sarate P."/>
            <person name="Gangsoo J."/>
            <person name="Sialana F."/>
            <person name="Bilban M."/>
            <person name="Lubec G."/>
        </authorList>
    </citation>
    <scope>NUCLEOTIDE SEQUENCE</scope>
    <source>
        <tissue evidence="1">Skin</tissue>
    </source>
</reference>
<feature type="non-terminal residue" evidence="1">
    <location>
        <position position="1"/>
    </location>
</feature>